<evidence type="ECO:0000256" key="7">
    <source>
        <dbReference type="ARBA" id="ARBA00023136"/>
    </source>
</evidence>
<dbReference type="EMBL" id="ML986623">
    <property type="protein sequence ID" value="KAF2263672.1"/>
    <property type="molecule type" value="Genomic_DNA"/>
</dbReference>
<dbReference type="GO" id="GO:0016020">
    <property type="term" value="C:membrane"/>
    <property type="evidence" value="ECO:0007669"/>
    <property type="project" value="UniProtKB-SubCell"/>
</dbReference>
<accession>A0A9P4K9E5</accession>
<evidence type="ECO:0000256" key="9">
    <source>
        <dbReference type="SAM" id="MobiDB-lite"/>
    </source>
</evidence>
<keyword evidence="11" id="KW-1185">Reference proteome</keyword>
<organism evidence="10 11">
    <name type="scientific">Lojkania enalia</name>
    <dbReference type="NCBI Taxonomy" id="147567"/>
    <lineage>
        <taxon>Eukaryota</taxon>
        <taxon>Fungi</taxon>
        <taxon>Dikarya</taxon>
        <taxon>Ascomycota</taxon>
        <taxon>Pezizomycotina</taxon>
        <taxon>Dothideomycetes</taxon>
        <taxon>Pleosporomycetidae</taxon>
        <taxon>Pleosporales</taxon>
        <taxon>Pleosporales incertae sedis</taxon>
        <taxon>Lojkania</taxon>
    </lineage>
</organism>
<evidence type="ECO:0000256" key="3">
    <source>
        <dbReference type="ARBA" id="ARBA00022692"/>
    </source>
</evidence>
<reference evidence="11" key="1">
    <citation type="journal article" date="2020" name="Stud. Mycol.">
        <title>101 Dothideomycetes genomes: A test case for predicting lifestyles and emergence of pathogens.</title>
        <authorList>
            <person name="Haridas S."/>
            <person name="Albert R."/>
            <person name="Binder M."/>
            <person name="Bloem J."/>
            <person name="LaButti K."/>
            <person name="Salamov A."/>
            <person name="Andreopoulos B."/>
            <person name="Baker S."/>
            <person name="Barry K."/>
            <person name="Bills G."/>
            <person name="Bluhm B."/>
            <person name="Cannon C."/>
            <person name="Castanera R."/>
            <person name="Culley D."/>
            <person name="Daum C."/>
            <person name="Ezra D."/>
            <person name="Gonzalez J."/>
            <person name="Henrissat B."/>
            <person name="Kuo A."/>
            <person name="Liang C."/>
            <person name="Lipzen A."/>
            <person name="Lutzoni F."/>
            <person name="Magnuson J."/>
            <person name="Mondo S."/>
            <person name="Nolan M."/>
            <person name="Ohm R."/>
            <person name="Pangilinan J."/>
            <person name="Park H.-J."/>
            <person name="Ramirez L."/>
            <person name="Alfaro M."/>
            <person name="Sun H."/>
            <person name="Tritt A."/>
            <person name="Yoshinaga Y."/>
            <person name="Zwiers L.-H."/>
            <person name="Turgeon B."/>
            <person name="Goodwin S."/>
            <person name="Spatafora J."/>
            <person name="Crous P."/>
            <person name="Grigoriev I."/>
        </authorList>
    </citation>
    <scope>NUCLEOTIDE SEQUENCE [LARGE SCALE GENOMIC DNA]</scope>
    <source>
        <strain evidence="11">CBS 304.66</strain>
    </source>
</reference>
<keyword evidence="5 8" id="KW-0175">Coiled coil</keyword>
<evidence type="ECO:0000256" key="6">
    <source>
        <dbReference type="ARBA" id="ARBA00023128"/>
    </source>
</evidence>
<comment type="caution">
    <text evidence="10">The sequence shown here is derived from an EMBL/GenBank/DDBJ whole genome shotgun (WGS) entry which is preliminary data.</text>
</comment>
<dbReference type="OrthoDB" id="5424147at2759"/>
<feature type="compositionally biased region" description="Basic and acidic residues" evidence="9">
    <location>
        <begin position="345"/>
        <end position="363"/>
    </location>
</feature>
<comment type="subcellular location">
    <subcellularLocation>
        <location evidence="2">Membrane</location>
    </subcellularLocation>
    <subcellularLocation>
        <location evidence="1">Mitochondrion</location>
    </subcellularLocation>
</comment>
<sequence>MSNMSAPRLPFLWPMLYKPLNAPRAACRIRLQKVRIARNYNTTPRLADAPTIQRYGTAQEPAPYLREQKQAQEAQEQQNSSTKKATPESVEEEEEEERTPKPPTLNPIPLDAADSVPPSPMPDPIQAPNSKPLDTVLHMPSPDEEEQCKPPHLKTPPYVHHFDTYGLVKDLAKSGFTQDQAITIMKAVRRILTVNMELARDGLVSKSSVENETYLFRAACSELRTEITHSRKGEIEKMRTERNQLQHEVDILNQRLSQETGNLKDELKGLFDDRKMAVRQEQRTQEAKIQELNYKITVALNSDARSEVEGLRWVLTRRAAITVGVSALMLFAALRYSSYVAHTQQQEKKITTEKKTPPDKPNRPDPPNLTVVGKDESIGGELLATEGGVSLG</sequence>
<dbReference type="GO" id="GO:0005739">
    <property type="term" value="C:mitochondrion"/>
    <property type="evidence" value="ECO:0007669"/>
    <property type="project" value="UniProtKB-SubCell"/>
</dbReference>
<evidence type="ECO:0008006" key="12">
    <source>
        <dbReference type="Google" id="ProtNLM"/>
    </source>
</evidence>
<evidence type="ECO:0000313" key="11">
    <source>
        <dbReference type="Proteomes" id="UP000800093"/>
    </source>
</evidence>
<keyword evidence="4" id="KW-1133">Transmembrane helix</keyword>
<name>A0A9P4K9E5_9PLEO</name>
<evidence type="ECO:0000256" key="8">
    <source>
        <dbReference type="SAM" id="Coils"/>
    </source>
</evidence>
<dbReference type="InterPro" id="IPR024461">
    <property type="entry name" value="CCDC90-like"/>
</dbReference>
<dbReference type="PANTHER" id="PTHR14360:SF12">
    <property type="entry name" value="MOZ PROTEIN REPRESENTS A CHROMATIN-ASSOCIATED ACETYLTRANSFERASE"/>
    <property type="match status" value="1"/>
</dbReference>
<feature type="coiled-coil region" evidence="8">
    <location>
        <begin position="235"/>
        <end position="262"/>
    </location>
</feature>
<evidence type="ECO:0000313" key="10">
    <source>
        <dbReference type="EMBL" id="KAF2263672.1"/>
    </source>
</evidence>
<evidence type="ECO:0000256" key="4">
    <source>
        <dbReference type="ARBA" id="ARBA00022989"/>
    </source>
</evidence>
<keyword evidence="7" id="KW-0472">Membrane</keyword>
<dbReference type="AlphaFoldDB" id="A0A9P4K9E5"/>
<evidence type="ECO:0000256" key="2">
    <source>
        <dbReference type="ARBA" id="ARBA00004370"/>
    </source>
</evidence>
<evidence type="ECO:0000256" key="1">
    <source>
        <dbReference type="ARBA" id="ARBA00004173"/>
    </source>
</evidence>
<feature type="region of interest" description="Disordered" evidence="9">
    <location>
        <begin position="345"/>
        <end position="376"/>
    </location>
</feature>
<keyword evidence="3" id="KW-0812">Transmembrane</keyword>
<feature type="region of interest" description="Disordered" evidence="9">
    <location>
        <begin position="67"/>
        <end position="130"/>
    </location>
</feature>
<dbReference type="Gene3D" id="1.20.5.340">
    <property type="match status" value="1"/>
</dbReference>
<protein>
    <recommendedName>
        <fullName evidence="12">MOZ protein represents a chromatin-associated acetyltransferase</fullName>
    </recommendedName>
</protein>
<keyword evidence="6" id="KW-0496">Mitochondrion</keyword>
<dbReference type="Proteomes" id="UP000800093">
    <property type="component" value="Unassembled WGS sequence"/>
</dbReference>
<gene>
    <name evidence="10" type="ORF">CC78DRAFT_267984</name>
</gene>
<dbReference type="PANTHER" id="PTHR14360">
    <property type="entry name" value="PROTEIN FMP32, MITOCHONDRIAL"/>
    <property type="match status" value="1"/>
</dbReference>
<evidence type="ECO:0000256" key="5">
    <source>
        <dbReference type="ARBA" id="ARBA00023054"/>
    </source>
</evidence>
<proteinExistence type="predicted"/>
<dbReference type="Pfam" id="PF07798">
    <property type="entry name" value="CCDC90-like"/>
    <property type="match status" value="1"/>
</dbReference>